<evidence type="ECO:0000313" key="3">
    <source>
        <dbReference type="Proteomes" id="UP000002424"/>
    </source>
</evidence>
<evidence type="ECO:0000313" key="2">
    <source>
        <dbReference type="EMBL" id="ACO78800.1"/>
    </source>
</evidence>
<accession>C1DJN1</accession>
<name>C1DJN1_AZOVD</name>
<keyword evidence="3" id="KW-1185">Reference proteome</keyword>
<dbReference type="GeneID" id="88185770"/>
<reference evidence="2 3" key="1">
    <citation type="journal article" date="2009" name="J. Bacteriol.">
        <title>Genome sequence of Azotobacter vinelandii, an obligate aerobe specialized to support diverse anaerobic metabolic processes.</title>
        <authorList>
            <person name="Setubal J.C."/>
            <person name="dos Santos P."/>
            <person name="Goldman B.S."/>
            <person name="Ertesvag H."/>
            <person name="Espin G."/>
            <person name="Rubio L.M."/>
            <person name="Valla S."/>
            <person name="Almeida N.F."/>
            <person name="Balasubramanian D."/>
            <person name="Cromes L."/>
            <person name="Curatti L."/>
            <person name="Du Z."/>
            <person name="Godsy E."/>
            <person name="Goodner B."/>
            <person name="Hellner-Burris K."/>
            <person name="Hernandez J.A."/>
            <person name="Houmiel K."/>
            <person name="Imperial J."/>
            <person name="Kennedy C."/>
            <person name="Larson T.J."/>
            <person name="Latreille P."/>
            <person name="Ligon L.S."/>
            <person name="Lu J."/>
            <person name="Maerk M."/>
            <person name="Miller N.M."/>
            <person name="Norton S."/>
            <person name="O'Carroll I.P."/>
            <person name="Paulsen I."/>
            <person name="Raulfs E.C."/>
            <person name="Roemer R."/>
            <person name="Rosser J."/>
            <person name="Segura D."/>
            <person name="Slater S."/>
            <person name="Stricklin S.L."/>
            <person name="Studholme D.J."/>
            <person name="Sun J."/>
            <person name="Viana C.J."/>
            <person name="Wallin E."/>
            <person name="Wang B."/>
            <person name="Wheeler C."/>
            <person name="Zhu H."/>
            <person name="Dean D.R."/>
            <person name="Dixon R."/>
            <person name="Wood D."/>
        </authorList>
    </citation>
    <scope>NUCLEOTIDE SEQUENCE [LARGE SCALE GENOMIC DNA]</scope>
    <source>
        <strain evidence="3">DJ / ATCC BAA-1303</strain>
    </source>
</reference>
<proteinExistence type="predicted"/>
<dbReference type="OrthoDB" id="9886436at2"/>
<dbReference type="EMBL" id="CP001157">
    <property type="protein sequence ID" value="ACO78800.1"/>
    <property type="molecule type" value="Genomic_DNA"/>
</dbReference>
<feature type="region of interest" description="Disordered" evidence="1">
    <location>
        <begin position="1"/>
        <end position="21"/>
    </location>
</feature>
<dbReference type="RefSeq" id="WP_012701191.1">
    <property type="nucleotide sequence ID" value="NC_012560.1"/>
</dbReference>
<organism evidence="2 3">
    <name type="scientific">Azotobacter vinelandii (strain DJ / ATCC BAA-1303)</name>
    <dbReference type="NCBI Taxonomy" id="322710"/>
    <lineage>
        <taxon>Bacteria</taxon>
        <taxon>Pseudomonadati</taxon>
        <taxon>Pseudomonadota</taxon>
        <taxon>Gammaproteobacteria</taxon>
        <taxon>Pseudomonadales</taxon>
        <taxon>Pseudomonadaceae</taxon>
        <taxon>Azotobacter</taxon>
    </lineage>
</organism>
<dbReference type="AlphaFoldDB" id="C1DJN1"/>
<gene>
    <name evidence="2" type="ordered locus">Avin_26240</name>
</gene>
<protein>
    <submittedName>
        <fullName evidence="2">Uncharacterized protein</fullName>
    </submittedName>
</protein>
<sequence length="92" mass="10882">MSSMTNLEHSGTARVHASDLVHHARDNKRVARELDRLHLHDLANELRGFADNQMRMARMWLPRRRSGYSDGSWQLLRLMEKHSRPSSHRREN</sequence>
<dbReference type="Proteomes" id="UP000002424">
    <property type="component" value="Chromosome"/>
</dbReference>
<evidence type="ECO:0000256" key="1">
    <source>
        <dbReference type="SAM" id="MobiDB-lite"/>
    </source>
</evidence>
<dbReference type="EnsemblBacteria" id="ACO78800">
    <property type="protein sequence ID" value="ACO78800"/>
    <property type="gene ID" value="Avin_26240"/>
</dbReference>
<dbReference type="KEGG" id="avn:Avin_26240"/>
<dbReference type="HOGENOM" id="CLU_2407010_0_0_6"/>